<keyword evidence="2" id="KW-0808">Transferase</keyword>
<reference evidence="1 4" key="2">
    <citation type="submission" date="2020-01" db="EMBL/GenBank/DDBJ databases">
        <title>Insect and environment-associated Actinomycetes.</title>
        <authorList>
            <person name="Currrie C."/>
            <person name="Chevrette M."/>
            <person name="Carlson C."/>
            <person name="Stubbendieck R."/>
            <person name="Wendt-Pienkowski E."/>
        </authorList>
    </citation>
    <scope>NUCLEOTIDE SEQUENCE [LARGE SCALE GENOMIC DNA]</scope>
    <source>
        <strain evidence="1 4">SID8386</strain>
    </source>
</reference>
<dbReference type="InterPro" id="IPR023606">
    <property type="entry name" value="CoA-Trfase_III_dom_1_sf"/>
</dbReference>
<evidence type="ECO:0000313" key="3">
    <source>
        <dbReference type="Proteomes" id="UP000199137"/>
    </source>
</evidence>
<dbReference type="OrthoDB" id="9058532at2"/>
<dbReference type="Pfam" id="PF02515">
    <property type="entry name" value="CoA_transf_3"/>
    <property type="match status" value="1"/>
</dbReference>
<sequence>MSLTEQLEAALAKPATTDEYDLHQPLADLLGSVGLQESDAGGRIEFSGADPVLPGALRLAGATSIALAAKSVAVAKIWQLRGGRGQDISMDLRTAPHRLCPFYDKKWELLDGYPQGDPARVDPAFGTDRFYATADGRWVHPISPYPKLRNDAAALLGVPERDGAVRQAIAQWNSFELEDAAEAAGVIMPVVRTTEELMATEQYQSVLSTMPPVIVERIGDSPAEPLHPNPSTPLEGIRALGRAHIIAGAGCGRALALHGADVLNVWDPGEYELPVLYATSNVGVRSTRLDFRRPADQERMHWLLTGADIFYANRRPGYLARHGLDAETAAEIRPGIIHAEVTLNGGTGPWSGRVGFDQTAGCLSGVMLLEGEGGVPSLPAVPVVNDYITSWFLQLGILRALMLRAEWGGSYRVQVSLTRVALWLLSLGIFDKGFAAEVAGVAPGHEYFDPETFTADTPLGRYRGVTEQIRMSETPGYYTNPLIPRGSHRPEWR</sequence>
<dbReference type="Proteomes" id="UP000470404">
    <property type="component" value="Unassembled WGS sequence"/>
</dbReference>
<dbReference type="PANTHER" id="PTHR48229">
    <property type="entry name" value="CAIB/BAIF FAMILY ENZYME (AFU_ORTHOLOGUE AFUA_1G05360)-RELATED"/>
    <property type="match status" value="1"/>
</dbReference>
<dbReference type="RefSeq" id="WP_067575366.1">
    <property type="nucleotide sequence ID" value="NZ_FOWC01000009.1"/>
</dbReference>
<reference evidence="2 3" key="1">
    <citation type="submission" date="2016-10" db="EMBL/GenBank/DDBJ databases">
        <authorList>
            <person name="de Groot N.N."/>
        </authorList>
    </citation>
    <scope>NUCLEOTIDE SEQUENCE [LARGE SCALE GENOMIC DNA]</scope>
    <source>
        <strain evidence="2 3">DSM 44637</strain>
    </source>
</reference>
<dbReference type="InterPro" id="IPR003673">
    <property type="entry name" value="CoA-Trfase_fam_III"/>
</dbReference>
<protein>
    <submittedName>
        <fullName evidence="1">Carnitine dehydratase</fullName>
    </submittedName>
    <submittedName>
        <fullName evidence="2">CoA-transferase family III</fullName>
    </submittedName>
</protein>
<dbReference type="GO" id="GO:0016740">
    <property type="term" value="F:transferase activity"/>
    <property type="evidence" value="ECO:0007669"/>
    <property type="project" value="UniProtKB-KW"/>
</dbReference>
<dbReference type="SUPFAM" id="SSF89796">
    <property type="entry name" value="CoA-transferase family III (CaiB/BaiF)"/>
    <property type="match status" value="2"/>
</dbReference>
<evidence type="ECO:0000313" key="1">
    <source>
        <dbReference type="EMBL" id="NEC60254.1"/>
    </source>
</evidence>
<gene>
    <name evidence="1" type="ORF">G3I59_32875</name>
    <name evidence="2" type="ORF">SAMN05421854_109130</name>
</gene>
<evidence type="ECO:0000313" key="4">
    <source>
        <dbReference type="Proteomes" id="UP000470404"/>
    </source>
</evidence>
<dbReference type="STRING" id="112413.SAMN05421854_109130"/>
<accession>A0A1I5WAA6</accession>
<evidence type="ECO:0000313" key="2">
    <source>
        <dbReference type="EMBL" id="SFQ16625.1"/>
    </source>
</evidence>
<proteinExistence type="predicted"/>
<dbReference type="Proteomes" id="UP000199137">
    <property type="component" value="Unassembled WGS sequence"/>
</dbReference>
<dbReference type="EMBL" id="FOWC01000009">
    <property type="protein sequence ID" value="SFQ16625.1"/>
    <property type="molecule type" value="Genomic_DNA"/>
</dbReference>
<dbReference type="AlphaFoldDB" id="A0A1I5WAA6"/>
<dbReference type="Gene3D" id="3.30.1540.10">
    <property type="entry name" value="formyl-coa transferase, domain 3"/>
    <property type="match status" value="1"/>
</dbReference>
<dbReference type="PANTHER" id="PTHR48229:SF1">
    <property type="entry name" value="ALPHA METHYLACYL-COA RACEMASE-RELATED"/>
    <property type="match status" value="1"/>
</dbReference>
<organism evidence="2 3">
    <name type="scientific">Amycolatopsis rubida</name>
    <dbReference type="NCBI Taxonomy" id="112413"/>
    <lineage>
        <taxon>Bacteria</taxon>
        <taxon>Bacillati</taxon>
        <taxon>Actinomycetota</taxon>
        <taxon>Actinomycetes</taxon>
        <taxon>Pseudonocardiales</taxon>
        <taxon>Pseudonocardiaceae</taxon>
        <taxon>Amycolatopsis</taxon>
    </lineage>
</organism>
<dbReference type="EMBL" id="JAAGNC010000170">
    <property type="protein sequence ID" value="NEC60254.1"/>
    <property type="molecule type" value="Genomic_DNA"/>
</dbReference>
<dbReference type="InterPro" id="IPR052985">
    <property type="entry name" value="CoA-trans_III_biosynth/detox"/>
</dbReference>
<keyword evidence="4" id="KW-1185">Reference proteome</keyword>
<dbReference type="Gene3D" id="3.40.50.10540">
    <property type="entry name" value="Crotonobetainyl-coa:carnitine coa-transferase, domain 1"/>
    <property type="match status" value="2"/>
</dbReference>
<dbReference type="InterPro" id="IPR044855">
    <property type="entry name" value="CoA-Trfase_III_dom3_sf"/>
</dbReference>
<name>A0A1I5WAA6_9PSEU</name>